<organism evidence="3 4">
    <name type="scientific">Ambrosia artemisiifolia</name>
    <name type="common">Common ragweed</name>
    <dbReference type="NCBI Taxonomy" id="4212"/>
    <lineage>
        <taxon>Eukaryota</taxon>
        <taxon>Viridiplantae</taxon>
        <taxon>Streptophyta</taxon>
        <taxon>Embryophyta</taxon>
        <taxon>Tracheophyta</taxon>
        <taxon>Spermatophyta</taxon>
        <taxon>Magnoliopsida</taxon>
        <taxon>eudicotyledons</taxon>
        <taxon>Gunneridae</taxon>
        <taxon>Pentapetalae</taxon>
        <taxon>asterids</taxon>
        <taxon>campanulids</taxon>
        <taxon>Asterales</taxon>
        <taxon>Asteraceae</taxon>
        <taxon>Asteroideae</taxon>
        <taxon>Heliantheae alliance</taxon>
        <taxon>Heliantheae</taxon>
        <taxon>Ambrosia</taxon>
    </lineage>
</organism>
<keyword evidence="1" id="KW-0808">Transferase</keyword>
<dbReference type="Gene3D" id="3.30.559.10">
    <property type="entry name" value="Chloramphenicol acetyltransferase-like domain"/>
    <property type="match status" value="1"/>
</dbReference>
<dbReference type="PANTHER" id="PTHR31625">
    <property type="match status" value="1"/>
</dbReference>
<dbReference type="SUPFAM" id="SSF52777">
    <property type="entry name" value="CoA-dependent acyltransferases"/>
    <property type="match status" value="1"/>
</dbReference>
<proteinExistence type="predicted"/>
<dbReference type="Pfam" id="PF02458">
    <property type="entry name" value="Transferase"/>
    <property type="match status" value="1"/>
</dbReference>
<comment type="caution">
    <text evidence="3">The sequence shown here is derived from an EMBL/GenBank/DDBJ whole genome shotgun (WGS) entry which is preliminary data.</text>
</comment>
<keyword evidence="4" id="KW-1185">Reference proteome</keyword>
<evidence type="ECO:0000313" key="3">
    <source>
        <dbReference type="EMBL" id="KAI7754903.1"/>
    </source>
</evidence>
<reference evidence="3" key="1">
    <citation type="submission" date="2022-06" db="EMBL/GenBank/DDBJ databases">
        <title>Uncovering the hologenomic basis of an extraordinary plant invasion.</title>
        <authorList>
            <person name="Bieker V.C."/>
            <person name="Martin M.D."/>
            <person name="Gilbert T."/>
            <person name="Hodgins K."/>
            <person name="Battlay P."/>
            <person name="Petersen B."/>
            <person name="Wilson J."/>
        </authorList>
    </citation>
    <scope>NUCLEOTIDE SEQUENCE</scope>
    <source>
        <strain evidence="3">AA19_3_7</strain>
        <tissue evidence="3">Leaf</tissue>
    </source>
</reference>
<dbReference type="EMBL" id="JAMZMK010002287">
    <property type="protein sequence ID" value="KAI7754903.1"/>
    <property type="molecule type" value="Genomic_DNA"/>
</dbReference>
<dbReference type="InterPro" id="IPR051504">
    <property type="entry name" value="Plant_metabolite_acyltrans"/>
</dbReference>
<dbReference type="GO" id="GO:0016747">
    <property type="term" value="F:acyltransferase activity, transferring groups other than amino-acyl groups"/>
    <property type="evidence" value="ECO:0007669"/>
    <property type="project" value="UniProtKB-ARBA"/>
</dbReference>
<dbReference type="AlphaFoldDB" id="A0AAD5GX61"/>
<keyword evidence="2" id="KW-0012">Acyltransferase</keyword>
<evidence type="ECO:0000256" key="1">
    <source>
        <dbReference type="ARBA" id="ARBA00022679"/>
    </source>
</evidence>
<sequence length="177" mass="19665">MLTCAYIWCCLAKARNDDNRLAFAIPLDCRTRMDPPIPAAYFGKCIWGCVVTAKTTLLTGNQVFIEAAKLIGENLHKMLMDKDGIVKDKLPLEELLSDGIPTTIISIAGTPKLKLYDIDFGWGRAKKLERISLDYGASISIDAGKESEQDFEIGVCLTTMQMHAFVRVFNLGLEPYV</sequence>
<dbReference type="Proteomes" id="UP001206925">
    <property type="component" value="Unassembled WGS sequence"/>
</dbReference>
<gene>
    <name evidence="3" type="ORF">M8C21_026689</name>
</gene>
<dbReference type="InterPro" id="IPR023213">
    <property type="entry name" value="CAT-like_dom_sf"/>
</dbReference>
<name>A0AAD5GX61_AMBAR</name>
<evidence type="ECO:0000313" key="4">
    <source>
        <dbReference type="Proteomes" id="UP001206925"/>
    </source>
</evidence>
<protein>
    <submittedName>
        <fullName evidence="3">Uncharacterized protein</fullName>
    </submittedName>
</protein>
<accession>A0AAD5GX61</accession>
<evidence type="ECO:0000256" key="2">
    <source>
        <dbReference type="ARBA" id="ARBA00023315"/>
    </source>
</evidence>